<dbReference type="AlphaFoldDB" id="A0A0F9W9N0"/>
<keyword evidence="2" id="KW-1185">Reference proteome</keyword>
<comment type="caution">
    <text evidence="1">The sequence shown here is derived from an EMBL/GenBank/DDBJ whole genome shotgun (WGS) entry which is preliminary data.</text>
</comment>
<proteinExistence type="predicted"/>
<protein>
    <submittedName>
        <fullName evidence="1">Uncharacterized protein</fullName>
    </submittedName>
</protein>
<reference evidence="1 2" key="1">
    <citation type="journal article" date="2015" name="Environ. Microbiol.">
        <title>Genome analyses suggest the presence of polyploidy and recent human-driven expansions in eight global populations of the honeybee pathogen Nosema ceranae.</title>
        <authorList>
            <person name="Pelin A."/>
            <person name="Selman M."/>
            <person name="Aris-Brosou S."/>
            <person name="Farinelli L."/>
            <person name="Corradi N."/>
        </authorList>
    </citation>
    <scope>NUCLEOTIDE SEQUENCE [LARGE SCALE GENOMIC DNA]</scope>
    <source>
        <strain evidence="1 2">PA08 1199</strain>
    </source>
</reference>
<evidence type="ECO:0000313" key="1">
    <source>
        <dbReference type="EMBL" id="KKO73700.1"/>
    </source>
</evidence>
<dbReference type="Proteomes" id="UP000034350">
    <property type="component" value="Unassembled WGS sequence"/>
</dbReference>
<organism evidence="1 2">
    <name type="scientific">Vairimorpha ceranae</name>
    <dbReference type="NCBI Taxonomy" id="40302"/>
    <lineage>
        <taxon>Eukaryota</taxon>
        <taxon>Fungi</taxon>
        <taxon>Fungi incertae sedis</taxon>
        <taxon>Microsporidia</taxon>
        <taxon>Nosematidae</taxon>
        <taxon>Vairimorpha</taxon>
    </lineage>
</organism>
<dbReference type="VEuPathDB" id="MicrosporidiaDB:AAJ76_294000620"/>
<gene>
    <name evidence="1" type="ORF">AAJ76_294000620</name>
</gene>
<sequence length="47" mass="5855">MFDPLVKKRKILQIFFLLIMQIPEFTKLIFKEEELSDFFFNETFCEF</sequence>
<dbReference type="GeneID" id="36319915"/>
<name>A0A0F9W9N0_9MICR</name>
<accession>A0A0F9W9N0</accession>
<evidence type="ECO:0000313" key="2">
    <source>
        <dbReference type="Proteomes" id="UP000034350"/>
    </source>
</evidence>
<dbReference type="RefSeq" id="XP_024329442.1">
    <property type="nucleotide sequence ID" value="XM_024474985.1"/>
</dbReference>
<dbReference type="EMBL" id="JPQZ01000294">
    <property type="protein sequence ID" value="KKO73700.1"/>
    <property type="molecule type" value="Genomic_DNA"/>
</dbReference>